<dbReference type="EMBL" id="UOFS01000047">
    <property type="protein sequence ID" value="VAX01106.1"/>
    <property type="molecule type" value="Genomic_DNA"/>
</dbReference>
<organism evidence="1">
    <name type="scientific">hydrothermal vent metagenome</name>
    <dbReference type="NCBI Taxonomy" id="652676"/>
    <lineage>
        <taxon>unclassified sequences</taxon>
        <taxon>metagenomes</taxon>
        <taxon>ecological metagenomes</taxon>
    </lineage>
</organism>
<name>A0A3B1A5U7_9ZZZZ</name>
<protein>
    <submittedName>
        <fullName evidence="1">Uncharacterized protein</fullName>
    </submittedName>
</protein>
<reference evidence="1" key="1">
    <citation type="submission" date="2018-06" db="EMBL/GenBank/DDBJ databases">
        <authorList>
            <person name="Zhirakovskaya E."/>
        </authorList>
    </citation>
    <scope>NUCLEOTIDE SEQUENCE</scope>
</reference>
<gene>
    <name evidence="1" type="ORF">MNBD_GAMMA22-2548</name>
</gene>
<dbReference type="AlphaFoldDB" id="A0A3B1A5U7"/>
<sequence>MPLNNVMDKVMSKLLSKILILLIFVTLPVAAKKQPSFESLVRLMLKQEVNAFFVLENRNTGKYFQFFKVDNDKFEVDLPVISIDKTAMKRAIKVFKKAGINKKQVKSKDPATNKEFKFDTFRGAFNINEIKNVEKLMSDVFTIIHLDSKKNYQAVLGWEAHP</sequence>
<accession>A0A3B1A5U7</accession>
<proteinExistence type="predicted"/>
<evidence type="ECO:0000313" key="1">
    <source>
        <dbReference type="EMBL" id="VAX01106.1"/>
    </source>
</evidence>